<protein>
    <submittedName>
        <fullName evidence="2">Uncharacterized protein</fullName>
    </submittedName>
</protein>
<dbReference type="OrthoDB" id="9856784at2"/>
<accession>A0A6G1XAF1</accession>
<comment type="caution">
    <text evidence="2">The sequence shown here is derived from an EMBL/GenBank/DDBJ whole genome shotgun (WGS) entry which is preliminary data.</text>
</comment>
<sequence length="199" mass="22206">MKKLGVTIIVVCASLFFSISAFAQVVGGSWSYPAGSYAPNTGSYYTNSQEGSSYNDLVYFRMHSIDYTYSEVSSIRDYYYDHNYYHGYDATDLNDNLDTSESSMATNLPNYKFDTDDDDANSIDEEAEVVSLSPTSISSTTDYYYSVDFVNRGGGSDSIYNAPGDGTIEINAHESSKAWNGEYNTQYYSRLGTVNYYAQ</sequence>
<evidence type="ECO:0000256" key="1">
    <source>
        <dbReference type="SAM" id="SignalP"/>
    </source>
</evidence>
<reference evidence="2 3" key="1">
    <citation type="submission" date="2019-11" db="EMBL/GenBank/DDBJ databases">
        <authorList>
            <person name="Li J."/>
        </authorList>
    </citation>
    <scope>NUCLEOTIDE SEQUENCE [LARGE SCALE GENOMIC DNA]</scope>
    <source>
        <strain evidence="2 3">J4</strain>
    </source>
</reference>
<dbReference type="AlphaFoldDB" id="A0A6G1XAF1"/>
<gene>
    <name evidence="2" type="ORF">GH754_16780</name>
</gene>
<feature type="signal peptide" evidence="1">
    <location>
        <begin position="1"/>
        <end position="23"/>
    </location>
</feature>
<keyword evidence="1" id="KW-0732">Signal</keyword>
<dbReference type="Proteomes" id="UP000480185">
    <property type="component" value="Unassembled WGS sequence"/>
</dbReference>
<dbReference type="EMBL" id="WJNH01000013">
    <property type="protein sequence ID" value="MRG87917.1"/>
    <property type="molecule type" value="Genomic_DNA"/>
</dbReference>
<keyword evidence="3" id="KW-1185">Reference proteome</keyword>
<name>A0A6G1XAF1_9BACI</name>
<evidence type="ECO:0000313" key="2">
    <source>
        <dbReference type="EMBL" id="MRG87917.1"/>
    </source>
</evidence>
<evidence type="ECO:0000313" key="3">
    <source>
        <dbReference type="Proteomes" id="UP000480185"/>
    </source>
</evidence>
<feature type="chain" id="PRO_5026036490" evidence="1">
    <location>
        <begin position="24"/>
        <end position="199"/>
    </location>
</feature>
<organism evidence="2 3">
    <name type="scientific">Salinibacillus xinjiangensis</name>
    <dbReference type="NCBI Taxonomy" id="1229268"/>
    <lineage>
        <taxon>Bacteria</taxon>
        <taxon>Bacillati</taxon>
        <taxon>Bacillota</taxon>
        <taxon>Bacilli</taxon>
        <taxon>Bacillales</taxon>
        <taxon>Bacillaceae</taxon>
        <taxon>Salinibacillus</taxon>
    </lineage>
</organism>
<dbReference type="RefSeq" id="WP_153729804.1">
    <property type="nucleotide sequence ID" value="NZ_WJNH01000013.1"/>
</dbReference>
<proteinExistence type="predicted"/>